<dbReference type="Proteomes" id="UP000789860">
    <property type="component" value="Unassembled WGS sequence"/>
</dbReference>
<reference evidence="1" key="1">
    <citation type="submission" date="2021-06" db="EMBL/GenBank/DDBJ databases">
        <authorList>
            <person name="Kallberg Y."/>
            <person name="Tangrot J."/>
            <person name="Rosling A."/>
        </authorList>
    </citation>
    <scope>NUCLEOTIDE SEQUENCE</scope>
    <source>
        <strain evidence="1">AU212A</strain>
    </source>
</reference>
<keyword evidence="2" id="KW-1185">Reference proteome</keyword>
<evidence type="ECO:0000313" key="2">
    <source>
        <dbReference type="Proteomes" id="UP000789860"/>
    </source>
</evidence>
<evidence type="ECO:0000313" key="1">
    <source>
        <dbReference type="EMBL" id="CAG8483208.1"/>
    </source>
</evidence>
<dbReference type="EMBL" id="CAJVPM010002269">
    <property type="protein sequence ID" value="CAG8483208.1"/>
    <property type="molecule type" value="Genomic_DNA"/>
</dbReference>
<accession>A0ACA9KN22</accession>
<name>A0ACA9KN22_9GLOM</name>
<organism evidence="1 2">
    <name type="scientific">Scutellospora calospora</name>
    <dbReference type="NCBI Taxonomy" id="85575"/>
    <lineage>
        <taxon>Eukaryota</taxon>
        <taxon>Fungi</taxon>
        <taxon>Fungi incertae sedis</taxon>
        <taxon>Mucoromycota</taxon>
        <taxon>Glomeromycotina</taxon>
        <taxon>Glomeromycetes</taxon>
        <taxon>Diversisporales</taxon>
        <taxon>Gigasporaceae</taxon>
        <taxon>Scutellospora</taxon>
    </lineage>
</organism>
<gene>
    <name evidence="1" type="ORF">SCALOS_LOCUS2511</name>
</gene>
<proteinExistence type="predicted"/>
<comment type="caution">
    <text evidence="1">The sequence shown here is derived from an EMBL/GenBank/DDBJ whole genome shotgun (WGS) entry which is preliminary data.</text>
</comment>
<sequence length="216" mass="24962">MSEKPKNEGKRVKVYDTRSKSKNKENEEPNPMTNQKDTVKQVHGSNRVVNEAPEPNMSWAEETENTYEKGELPLQENPVQNTTIPSNEKSENSIAMMRESSRTNKDALTDKAESDDSSLKESTELRKQYREYKRNQKRNKKEDDICDTTMQTRESHNREVKQTEKRQILTSGITVNEEVAEILLAKEVETTESTSCESLIQDEDQNVDKNQNMDED</sequence>
<protein>
    <submittedName>
        <fullName evidence="1">8022_t:CDS:1</fullName>
    </submittedName>
</protein>